<dbReference type="Gene3D" id="2.60.40.10">
    <property type="entry name" value="Immunoglobulins"/>
    <property type="match status" value="1"/>
</dbReference>
<dbReference type="Proteomes" id="UP000663828">
    <property type="component" value="Unassembled WGS sequence"/>
</dbReference>
<proteinExistence type="inferred from homology"/>
<dbReference type="InterPro" id="IPR004193">
    <property type="entry name" value="Glyco_hydro_13_N"/>
</dbReference>
<comment type="similarity">
    <text evidence="1">Belongs to the glycosyl hydrolase 13 family.</text>
</comment>
<keyword evidence="4" id="KW-1185">Reference proteome</keyword>
<dbReference type="InterPro" id="IPR014756">
    <property type="entry name" value="Ig_E-set"/>
</dbReference>
<dbReference type="GO" id="GO:0005975">
    <property type="term" value="P:carbohydrate metabolic process"/>
    <property type="evidence" value="ECO:0007669"/>
    <property type="project" value="InterPro"/>
</dbReference>
<protein>
    <recommendedName>
        <fullName evidence="2">Glycoside hydrolase family 13 N-terminal domain-containing protein</fullName>
    </recommendedName>
</protein>
<feature type="non-terminal residue" evidence="3">
    <location>
        <position position="127"/>
    </location>
</feature>
<evidence type="ECO:0000259" key="2">
    <source>
        <dbReference type="Pfam" id="PF02922"/>
    </source>
</evidence>
<evidence type="ECO:0000256" key="1">
    <source>
        <dbReference type="ARBA" id="ARBA00008061"/>
    </source>
</evidence>
<evidence type="ECO:0000313" key="3">
    <source>
        <dbReference type="EMBL" id="CAF1354102.1"/>
    </source>
</evidence>
<feature type="domain" description="Glycoside hydrolase family 13 N-terminal" evidence="2">
    <location>
        <begin position="23"/>
        <end position="116"/>
    </location>
</feature>
<comment type="caution">
    <text evidence="3">The sequence shown here is derived from an EMBL/GenBank/DDBJ whole genome shotgun (WGS) entry which is preliminary data.</text>
</comment>
<dbReference type="PANTHER" id="PTHR43002">
    <property type="entry name" value="GLYCOGEN DEBRANCHING ENZYME"/>
    <property type="match status" value="1"/>
</dbReference>
<dbReference type="AlphaFoldDB" id="A0A815HLJ4"/>
<dbReference type="CDD" id="cd02856">
    <property type="entry name" value="E_set_GDE_Isoamylase_N"/>
    <property type="match status" value="1"/>
</dbReference>
<dbReference type="InterPro" id="IPR044505">
    <property type="entry name" value="GlgX_Isoamylase_N_E_set"/>
</dbReference>
<organism evidence="3 4">
    <name type="scientific">Adineta ricciae</name>
    <name type="common">Rotifer</name>
    <dbReference type="NCBI Taxonomy" id="249248"/>
    <lineage>
        <taxon>Eukaryota</taxon>
        <taxon>Metazoa</taxon>
        <taxon>Spiralia</taxon>
        <taxon>Gnathifera</taxon>
        <taxon>Rotifera</taxon>
        <taxon>Eurotatoria</taxon>
        <taxon>Bdelloidea</taxon>
        <taxon>Adinetida</taxon>
        <taxon>Adinetidae</taxon>
        <taxon>Adineta</taxon>
    </lineage>
</organism>
<dbReference type="EMBL" id="CAJNOR010002896">
    <property type="protein sequence ID" value="CAF1354102.1"/>
    <property type="molecule type" value="Genomic_DNA"/>
</dbReference>
<dbReference type="SUPFAM" id="SSF81296">
    <property type="entry name" value="E set domains"/>
    <property type="match status" value="1"/>
</dbReference>
<evidence type="ECO:0000313" key="4">
    <source>
        <dbReference type="Proteomes" id="UP000663828"/>
    </source>
</evidence>
<dbReference type="InterPro" id="IPR013783">
    <property type="entry name" value="Ig-like_fold"/>
</dbReference>
<dbReference type="GO" id="GO:0004553">
    <property type="term" value="F:hydrolase activity, hydrolyzing O-glycosyl compounds"/>
    <property type="evidence" value="ECO:0007669"/>
    <property type="project" value="InterPro"/>
</dbReference>
<dbReference type="Pfam" id="PF02922">
    <property type="entry name" value="CBM_48"/>
    <property type="match status" value="1"/>
</dbReference>
<sequence length="127" mass="14914">MTTPCNFNWEESKLVTYPGNPHPLGAYYDGHGINFALYSEFATAVYLCLFRPHHDNKDELVEYTKIKMKEQTHQIWHIYLPDFEPGQIYAYRVDGPFDPHNGHRFNVNKLLIDPYARAITGTLEWHD</sequence>
<accession>A0A815HLJ4</accession>
<reference evidence="3" key="1">
    <citation type="submission" date="2021-02" db="EMBL/GenBank/DDBJ databases">
        <authorList>
            <person name="Nowell W R."/>
        </authorList>
    </citation>
    <scope>NUCLEOTIDE SEQUENCE</scope>
</reference>
<name>A0A815HLJ4_ADIRI</name>
<gene>
    <name evidence="3" type="ORF">XAT740_LOCUS31647</name>
</gene>